<dbReference type="InterPro" id="IPR027395">
    <property type="entry name" value="WH_DNA-bd_dom"/>
</dbReference>
<dbReference type="GO" id="GO:0003677">
    <property type="term" value="F:DNA binding"/>
    <property type="evidence" value="ECO:0007669"/>
    <property type="project" value="UniProtKB-KW"/>
</dbReference>
<dbReference type="SUPFAM" id="SSF46785">
    <property type="entry name" value="Winged helix' DNA-binding domain"/>
    <property type="match status" value="1"/>
</dbReference>
<dbReference type="Gene3D" id="1.10.10.10">
    <property type="entry name" value="Winged helix-like DNA-binding domain superfamily/Winged helix DNA-binding domain"/>
    <property type="match status" value="1"/>
</dbReference>
<dbReference type="PANTHER" id="PTHR37318:SF1">
    <property type="entry name" value="BSL7504 PROTEIN"/>
    <property type="match status" value="1"/>
</dbReference>
<dbReference type="AlphaFoldDB" id="A0A7W9W723"/>
<feature type="domain" description="HTH arsR-type" evidence="1">
    <location>
        <begin position="9"/>
        <end position="94"/>
    </location>
</feature>
<accession>A0A7W9W723</accession>
<dbReference type="InterPro" id="IPR001845">
    <property type="entry name" value="HTH_ArsR_DNA-bd_dom"/>
</dbReference>
<dbReference type="InterPro" id="IPR036390">
    <property type="entry name" value="WH_DNA-bd_sf"/>
</dbReference>
<protein>
    <submittedName>
        <fullName evidence="2">DNA-binding HxlR family transcriptional regulator</fullName>
    </submittedName>
</protein>
<dbReference type="Proteomes" id="UP000520814">
    <property type="component" value="Unassembled WGS sequence"/>
</dbReference>
<organism evidence="2 3">
    <name type="scientific">Armatimonas rosea</name>
    <dbReference type="NCBI Taxonomy" id="685828"/>
    <lineage>
        <taxon>Bacteria</taxon>
        <taxon>Bacillati</taxon>
        <taxon>Armatimonadota</taxon>
        <taxon>Armatimonadia</taxon>
        <taxon>Armatimonadales</taxon>
        <taxon>Armatimonadaceae</taxon>
        <taxon>Armatimonas</taxon>
    </lineage>
</organism>
<proteinExistence type="predicted"/>
<dbReference type="RefSeq" id="WP_184200219.1">
    <property type="nucleotide sequence ID" value="NZ_JACHGW010000003.1"/>
</dbReference>
<sequence length="99" mass="10933">MAAVRKLDAIDDVIHQKVRLGVMSSLMASGECDFNFLKAALGVSDGNLSTHLTVLEESGYVRVTKEFHGKKPRTTYAPTDSGRRAFEAYVAALEEMVRR</sequence>
<dbReference type="SMART" id="SM00418">
    <property type="entry name" value="HTH_ARSR"/>
    <property type="match status" value="1"/>
</dbReference>
<evidence type="ECO:0000259" key="1">
    <source>
        <dbReference type="SMART" id="SM00418"/>
    </source>
</evidence>
<dbReference type="GO" id="GO:0003700">
    <property type="term" value="F:DNA-binding transcription factor activity"/>
    <property type="evidence" value="ECO:0007669"/>
    <property type="project" value="InterPro"/>
</dbReference>
<reference evidence="2 3" key="1">
    <citation type="submission" date="2020-08" db="EMBL/GenBank/DDBJ databases">
        <title>Genomic Encyclopedia of Type Strains, Phase IV (KMG-IV): sequencing the most valuable type-strain genomes for metagenomic binning, comparative biology and taxonomic classification.</title>
        <authorList>
            <person name="Goeker M."/>
        </authorList>
    </citation>
    <scope>NUCLEOTIDE SEQUENCE [LARGE SCALE GENOMIC DNA]</scope>
    <source>
        <strain evidence="2 3">DSM 23562</strain>
    </source>
</reference>
<keyword evidence="3" id="KW-1185">Reference proteome</keyword>
<evidence type="ECO:0000313" key="2">
    <source>
        <dbReference type="EMBL" id="MBB6052039.1"/>
    </source>
</evidence>
<gene>
    <name evidence="2" type="ORF">HNQ39_003849</name>
</gene>
<keyword evidence="2" id="KW-0238">DNA-binding</keyword>
<dbReference type="Pfam" id="PF13601">
    <property type="entry name" value="HTH_34"/>
    <property type="match status" value="1"/>
</dbReference>
<name>A0A7W9W723_ARMRO</name>
<comment type="caution">
    <text evidence="2">The sequence shown here is derived from an EMBL/GenBank/DDBJ whole genome shotgun (WGS) entry which is preliminary data.</text>
</comment>
<dbReference type="EMBL" id="JACHGW010000003">
    <property type="protein sequence ID" value="MBB6052039.1"/>
    <property type="molecule type" value="Genomic_DNA"/>
</dbReference>
<evidence type="ECO:0000313" key="3">
    <source>
        <dbReference type="Proteomes" id="UP000520814"/>
    </source>
</evidence>
<dbReference type="PANTHER" id="PTHR37318">
    <property type="entry name" value="BSL7504 PROTEIN"/>
    <property type="match status" value="1"/>
</dbReference>
<dbReference type="InterPro" id="IPR036388">
    <property type="entry name" value="WH-like_DNA-bd_sf"/>
</dbReference>